<gene>
    <name evidence="2" type="ORF">HND93_35400</name>
</gene>
<dbReference type="EMBL" id="JABFDB010000050">
    <property type="protein sequence ID" value="NYZ25020.1"/>
    <property type="molecule type" value="Genomic_DNA"/>
</dbReference>
<reference evidence="2 3" key="1">
    <citation type="submission" date="2020-05" db="EMBL/GenBank/DDBJ databases">
        <title>Azospirillum oleiclasticum sp. nov, a nitrogen-fixing and heavy crude oil-emulsifying bacterium isolated from the crude oil of Yumen Oilfield.</title>
        <authorList>
            <person name="Wu D."/>
            <person name="Cai M."/>
            <person name="Zhang X."/>
        </authorList>
    </citation>
    <scope>NUCLEOTIDE SEQUENCE [LARGE SCALE GENOMIC DNA]</scope>
    <source>
        <strain evidence="2 3">ROY-1-1-2</strain>
    </source>
</reference>
<protein>
    <submittedName>
        <fullName evidence="2">Uncharacterized protein</fullName>
    </submittedName>
</protein>
<feature type="signal peptide" evidence="1">
    <location>
        <begin position="1"/>
        <end position="21"/>
    </location>
</feature>
<comment type="caution">
    <text evidence="2">The sequence shown here is derived from an EMBL/GenBank/DDBJ whole genome shotgun (WGS) entry which is preliminary data.</text>
</comment>
<keyword evidence="1" id="KW-0732">Signal</keyword>
<evidence type="ECO:0000313" key="3">
    <source>
        <dbReference type="Proteomes" id="UP000584642"/>
    </source>
</evidence>
<accession>A0ABX2TKY5</accession>
<name>A0ABX2TKY5_9PROT</name>
<dbReference type="RefSeq" id="WP_180286790.1">
    <property type="nucleotide sequence ID" value="NZ_JABFDB010000050.1"/>
</dbReference>
<sequence length="125" mass="13415">MSAYLLAVLAMLAAGAGPSLAGDGMSMPQAVSTPSTGTLKLCRNWVLWDSCREYGKVEIPGEIAVGMTFPIDFGSNAKTINFTVKSITHDSGECRILRMGEDGHMLQSTAHPVDMLIVRSCRPVR</sequence>
<evidence type="ECO:0000256" key="1">
    <source>
        <dbReference type="SAM" id="SignalP"/>
    </source>
</evidence>
<organism evidence="2 3">
    <name type="scientific">Azospirillum oleiclasticum</name>
    <dbReference type="NCBI Taxonomy" id="2735135"/>
    <lineage>
        <taxon>Bacteria</taxon>
        <taxon>Pseudomonadati</taxon>
        <taxon>Pseudomonadota</taxon>
        <taxon>Alphaproteobacteria</taxon>
        <taxon>Rhodospirillales</taxon>
        <taxon>Azospirillaceae</taxon>
        <taxon>Azospirillum</taxon>
    </lineage>
</organism>
<feature type="chain" id="PRO_5047033481" evidence="1">
    <location>
        <begin position="22"/>
        <end position="125"/>
    </location>
</feature>
<proteinExistence type="predicted"/>
<dbReference type="Proteomes" id="UP000584642">
    <property type="component" value="Unassembled WGS sequence"/>
</dbReference>
<keyword evidence="3" id="KW-1185">Reference proteome</keyword>
<evidence type="ECO:0000313" key="2">
    <source>
        <dbReference type="EMBL" id="NYZ25020.1"/>
    </source>
</evidence>